<dbReference type="EMBL" id="DTIB01000101">
    <property type="protein sequence ID" value="HGB25502.1"/>
    <property type="molecule type" value="Genomic_DNA"/>
</dbReference>
<comment type="caution">
    <text evidence="1">The sequence shown here is derived from an EMBL/GenBank/DDBJ whole genome shotgun (WGS) entry which is preliminary data.</text>
</comment>
<evidence type="ECO:0000313" key="1">
    <source>
        <dbReference type="EMBL" id="HGB25502.1"/>
    </source>
</evidence>
<proteinExistence type="predicted"/>
<protein>
    <submittedName>
        <fullName evidence="1">Uncharacterized protein</fullName>
    </submittedName>
</protein>
<accession>A0A7C3WQK5</accession>
<gene>
    <name evidence="1" type="ORF">ENV88_05660</name>
</gene>
<organism evidence="1">
    <name type="scientific">Thermofilum pendens</name>
    <dbReference type="NCBI Taxonomy" id="2269"/>
    <lineage>
        <taxon>Archaea</taxon>
        <taxon>Thermoproteota</taxon>
        <taxon>Thermoprotei</taxon>
        <taxon>Thermofilales</taxon>
        <taxon>Thermofilaceae</taxon>
        <taxon>Thermofilum</taxon>
    </lineage>
</organism>
<dbReference type="AlphaFoldDB" id="A0A7C3WQK5"/>
<sequence>MSLAERANGVKELFEHVERLWDSYVAEVRRTLREWERLRPLLAERLSVLKTRIASNLEEIQELNLKRELGLVDEAKAKRRLEELSAETPQLMRELEELWVLAESIMRDSIVNMKRAGIPLDVSEEDVLTKEKELEECFRNAIVSKEVYERLKGILAEQLAALKPSPPD</sequence>
<name>A0A7C3WQK5_THEPE</name>
<reference evidence="1" key="1">
    <citation type="journal article" date="2020" name="mSystems">
        <title>Genome- and Community-Level Interaction Insights into Carbon Utilization and Element Cycling Functions of Hydrothermarchaeota in Hydrothermal Sediment.</title>
        <authorList>
            <person name="Zhou Z."/>
            <person name="Liu Y."/>
            <person name="Xu W."/>
            <person name="Pan J."/>
            <person name="Luo Z.H."/>
            <person name="Li M."/>
        </authorList>
    </citation>
    <scope>NUCLEOTIDE SEQUENCE [LARGE SCALE GENOMIC DNA]</scope>
    <source>
        <strain evidence="1">SpSt-8</strain>
    </source>
</reference>